<dbReference type="GO" id="GO:0006890">
    <property type="term" value="P:retrograde vesicle-mediated transport, Golgi to endoplasmic reticulum"/>
    <property type="evidence" value="ECO:0007669"/>
    <property type="project" value="TreeGrafter"/>
</dbReference>
<keyword evidence="4 7" id="KW-1133">Transmembrane helix</keyword>
<evidence type="ECO:0000313" key="11">
    <source>
        <dbReference type="Proteomes" id="UP000271974"/>
    </source>
</evidence>
<evidence type="ECO:0000256" key="3">
    <source>
        <dbReference type="ARBA" id="ARBA00022692"/>
    </source>
</evidence>
<dbReference type="PANTHER" id="PTHR10984">
    <property type="entry name" value="ENDOPLASMIC RETICULUM-GOLGI INTERMEDIATE COMPARTMENT PROTEIN"/>
    <property type="match status" value="1"/>
</dbReference>
<protein>
    <recommendedName>
        <fullName evidence="12">Endoplasmic reticulum vesicle transporter C-terminal domain-containing protein</fullName>
    </recommendedName>
</protein>
<evidence type="ECO:0000259" key="8">
    <source>
        <dbReference type="Pfam" id="PF07970"/>
    </source>
</evidence>
<evidence type="ECO:0000313" key="10">
    <source>
        <dbReference type="EMBL" id="RUS73391.1"/>
    </source>
</evidence>
<evidence type="ECO:0008006" key="12">
    <source>
        <dbReference type="Google" id="ProtNLM"/>
    </source>
</evidence>
<accession>A0A433SVU1</accession>
<proteinExistence type="inferred from homology"/>
<dbReference type="GO" id="GO:0030134">
    <property type="term" value="C:COPII-coated ER to Golgi transport vesicle"/>
    <property type="evidence" value="ECO:0007669"/>
    <property type="project" value="TreeGrafter"/>
</dbReference>
<dbReference type="Pfam" id="PF13850">
    <property type="entry name" value="ERGIC_N"/>
    <property type="match status" value="1"/>
</dbReference>
<evidence type="ECO:0000256" key="6">
    <source>
        <dbReference type="SAM" id="MobiDB-lite"/>
    </source>
</evidence>
<dbReference type="GO" id="GO:0006888">
    <property type="term" value="P:endoplasmic reticulum to Golgi vesicle-mediated transport"/>
    <property type="evidence" value="ECO:0007669"/>
    <property type="project" value="TreeGrafter"/>
</dbReference>
<feature type="compositionally biased region" description="Polar residues" evidence="6">
    <location>
        <begin position="384"/>
        <end position="396"/>
    </location>
</feature>
<dbReference type="InterPro" id="IPR012936">
    <property type="entry name" value="Erv_C"/>
</dbReference>
<dbReference type="Proteomes" id="UP000271974">
    <property type="component" value="Unassembled WGS sequence"/>
</dbReference>
<evidence type="ECO:0000256" key="2">
    <source>
        <dbReference type="ARBA" id="ARBA00005648"/>
    </source>
</evidence>
<feature type="transmembrane region" description="Helical" evidence="7">
    <location>
        <begin position="33"/>
        <end position="52"/>
    </location>
</feature>
<feature type="region of interest" description="Disordered" evidence="6">
    <location>
        <begin position="384"/>
        <end position="437"/>
    </location>
</feature>
<gene>
    <name evidence="10" type="ORF">EGW08_018851</name>
</gene>
<comment type="subcellular location">
    <subcellularLocation>
        <location evidence="1">Endoplasmic reticulum-Golgi intermediate compartment membrane</location>
        <topology evidence="1">Multi-pass membrane protein</topology>
    </subcellularLocation>
</comment>
<keyword evidence="5 7" id="KW-0472">Membrane</keyword>
<feature type="domain" description="Endoplasmic reticulum vesicle transporter C-terminal" evidence="8">
    <location>
        <begin position="172"/>
        <end position="338"/>
    </location>
</feature>
<evidence type="ECO:0000259" key="9">
    <source>
        <dbReference type="Pfam" id="PF13850"/>
    </source>
</evidence>
<dbReference type="InterPro" id="IPR045888">
    <property type="entry name" value="Erv"/>
</dbReference>
<dbReference type="EMBL" id="RQTK01000942">
    <property type="protein sequence ID" value="RUS73391.1"/>
    <property type="molecule type" value="Genomic_DNA"/>
</dbReference>
<evidence type="ECO:0000256" key="5">
    <source>
        <dbReference type="ARBA" id="ARBA00023136"/>
    </source>
</evidence>
<dbReference type="PANTHER" id="PTHR10984:SF30">
    <property type="entry name" value="ENDOPLASMIC RETICULUM-GOLGI INTERMEDIATE COMPARTMENT PROTEIN 2"/>
    <property type="match status" value="1"/>
</dbReference>
<dbReference type="InterPro" id="IPR039542">
    <property type="entry name" value="Erv_N"/>
</dbReference>
<feature type="domain" description="Endoplasmic reticulum vesicle transporter N-terminal" evidence="9">
    <location>
        <begin position="16"/>
        <end position="103"/>
    </location>
</feature>
<keyword evidence="3 7" id="KW-0812">Transmembrane</keyword>
<feature type="compositionally biased region" description="Polar residues" evidence="6">
    <location>
        <begin position="411"/>
        <end position="437"/>
    </location>
</feature>
<keyword evidence="11" id="KW-1185">Reference proteome</keyword>
<organism evidence="10 11">
    <name type="scientific">Elysia chlorotica</name>
    <name type="common">Eastern emerald elysia</name>
    <name type="synonym">Sea slug</name>
    <dbReference type="NCBI Taxonomy" id="188477"/>
    <lineage>
        <taxon>Eukaryota</taxon>
        <taxon>Metazoa</taxon>
        <taxon>Spiralia</taxon>
        <taxon>Lophotrochozoa</taxon>
        <taxon>Mollusca</taxon>
        <taxon>Gastropoda</taxon>
        <taxon>Heterobranchia</taxon>
        <taxon>Euthyneura</taxon>
        <taxon>Panpulmonata</taxon>
        <taxon>Sacoglossa</taxon>
        <taxon>Placobranchoidea</taxon>
        <taxon>Plakobranchidae</taxon>
        <taxon>Elysia</taxon>
    </lineage>
</organism>
<name>A0A433SVU1_ELYCH</name>
<reference evidence="10 11" key="1">
    <citation type="submission" date="2019-01" db="EMBL/GenBank/DDBJ databases">
        <title>A draft genome assembly of the solar-powered sea slug Elysia chlorotica.</title>
        <authorList>
            <person name="Cai H."/>
            <person name="Li Q."/>
            <person name="Fang X."/>
            <person name="Li J."/>
            <person name="Curtis N.E."/>
            <person name="Altenburger A."/>
            <person name="Shibata T."/>
            <person name="Feng M."/>
            <person name="Maeda T."/>
            <person name="Schwartz J.A."/>
            <person name="Shigenobu S."/>
            <person name="Lundholm N."/>
            <person name="Nishiyama T."/>
            <person name="Yang H."/>
            <person name="Hasebe M."/>
            <person name="Li S."/>
            <person name="Pierce S.K."/>
            <person name="Wang J."/>
        </authorList>
    </citation>
    <scope>NUCLEOTIDE SEQUENCE [LARGE SCALE GENOMIC DNA]</scope>
    <source>
        <strain evidence="10">EC2010</strain>
        <tissue evidence="10">Whole organism of an adult</tissue>
    </source>
</reference>
<dbReference type="OrthoDB" id="5541786at2759"/>
<evidence type="ECO:0000256" key="4">
    <source>
        <dbReference type="ARBA" id="ARBA00022989"/>
    </source>
</evidence>
<dbReference type="AlphaFoldDB" id="A0A433SVU1"/>
<dbReference type="Pfam" id="PF07970">
    <property type="entry name" value="COPIIcoated_ERV"/>
    <property type="match status" value="1"/>
</dbReference>
<evidence type="ECO:0000256" key="7">
    <source>
        <dbReference type="SAM" id="Phobius"/>
    </source>
</evidence>
<comment type="similarity">
    <text evidence="2">Belongs to the ERGIC family.</text>
</comment>
<dbReference type="GO" id="GO:0005783">
    <property type="term" value="C:endoplasmic reticulum"/>
    <property type="evidence" value="ECO:0007669"/>
    <property type="project" value="TreeGrafter"/>
</dbReference>
<dbReference type="STRING" id="188477.A0A433SVU1"/>
<sequence>MLSTTLVNRRQALKVVKELDAFPKVPESYVKTTATGGGLSIVTFVLIGILVLSEVSYYASTELEFDYLVDTNYTGKVKLNIDITVAMKCYHVGADVLDQTGQDVLGFGFLQEEEVYWELSPKQREYQQMVQSTNSFLTEEYHALQTVLWRSGNPTYNMGMPDREGPNPPGSTDACRLRGSLELNKVAGNFHITAGKSVPVIPKGHAHLAMMMDNSDYNFSHRIDHFSFGEPLSGLIYPLDGSEITTSYNQHTFQYFMKVVPTEVRTYRASVDTYQFSVTERNRPISHSEGSHGVPGIFVKYDLSSLMIRIREVHRPFWQFFVRMCGIVGGIFSVSGMLNGLMGFLADFVCCRLKVGHKNAASPKVSAPSTSPLVQPDILSGSNSGSPILSASTSSPELIPPVDSNGGSSGVDYNQTPSGSNQQLEFSLPQQGSGVYS</sequence>
<comment type="caution">
    <text evidence="10">The sequence shown here is derived from an EMBL/GenBank/DDBJ whole genome shotgun (WGS) entry which is preliminary data.</text>
</comment>
<evidence type="ECO:0000256" key="1">
    <source>
        <dbReference type="ARBA" id="ARBA00004457"/>
    </source>
</evidence>
<dbReference type="GO" id="GO:0033116">
    <property type="term" value="C:endoplasmic reticulum-Golgi intermediate compartment membrane"/>
    <property type="evidence" value="ECO:0007669"/>
    <property type="project" value="UniProtKB-SubCell"/>
</dbReference>
<feature type="transmembrane region" description="Helical" evidence="7">
    <location>
        <begin position="320"/>
        <end position="345"/>
    </location>
</feature>